<organism evidence="1 2">
    <name type="scientific">Lacibacter cauensis</name>
    <dbReference type="NCBI Taxonomy" id="510947"/>
    <lineage>
        <taxon>Bacteria</taxon>
        <taxon>Pseudomonadati</taxon>
        <taxon>Bacteroidota</taxon>
        <taxon>Chitinophagia</taxon>
        <taxon>Chitinophagales</taxon>
        <taxon>Chitinophagaceae</taxon>
        <taxon>Lacibacter</taxon>
    </lineage>
</organism>
<protein>
    <submittedName>
        <fullName evidence="1">Uncharacterized protein</fullName>
    </submittedName>
</protein>
<reference evidence="1 2" key="1">
    <citation type="journal article" date="2015" name="Stand. Genomic Sci.">
        <title>Genomic Encyclopedia of Bacterial and Archaeal Type Strains, Phase III: the genomes of soil and plant-associated and newly described type strains.</title>
        <authorList>
            <person name="Whitman W.B."/>
            <person name="Woyke T."/>
            <person name="Klenk H.P."/>
            <person name="Zhou Y."/>
            <person name="Lilburn T.G."/>
            <person name="Beck B.J."/>
            <person name="De Vos P."/>
            <person name="Vandamme P."/>
            <person name="Eisen J.A."/>
            <person name="Garrity G."/>
            <person name="Hugenholtz P."/>
            <person name="Kyrpides N.C."/>
        </authorList>
    </citation>
    <scope>NUCLEOTIDE SEQUENCE [LARGE SCALE GENOMIC DNA]</scope>
    <source>
        <strain evidence="1 2">CGMCC 1.7271</strain>
    </source>
</reference>
<proteinExistence type="predicted"/>
<accession>A0A562SKJ6</accession>
<dbReference type="AlphaFoldDB" id="A0A562SKJ6"/>
<gene>
    <name evidence="1" type="ORF">IQ13_2651</name>
</gene>
<sequence length="227" mass="26123">MFITRKAIVQSKPIVGSEITKLQKAFFDEELLQEYKQDGEEQLYRDMFDCVHDATAEYKTSNSIIGLDHTDINSYTTVLSNKLKELFQAIGADEVYILSHLKLDLFGNRDNQFKPLAKAYEKLEAITGQTSYKEAFHININQLQQFIDIIFWLIRCDPAVPEYIFFFAGNEKLELFLCKYGNIHLTEIGNVQLTKEVLAAMGWQVIDGPEYDRFSNDGAIEGRQINL</sequence>
<dbReference type="OrthoDB" id="1923405at2"/>
<dbReference type="Proteomes" id="UP000316167">
    <property type="component" value="Unassembled WGS sequence"/>
</dbReference>
<evidence type="ECO:0000313" key="1">
    <source>
        <dbReference type="EMBL" id="TWI81633.1"/>
    </source>
</evidence>
<dbReference type="EMBL" id="VLLE01000004">
    <property type="protein sequence ID" value="TWI81633.1"/>
    <property type="molecule type" value="Genomic_DNA"/>
</dbReference>
<comment type="caution">
    <text evidence="1">The sequence shown here is derived from an EMBL/GenBank/DDBJ whole genome shotgun (WGS) entry which is preliminary data.</text>
</comment>
<keyword evidence="2" id="KW-1185">Reference proteome</keyword>
<name>A0A562SKJ6_9BACT</name>
<dbReference type="RefSeq" id="WP_144886819.1">
    <property type="nucleotide sequence ID" value="NZ_VLLE01000004.1"/>
</dbReference>
<evidence type="ECO:0000313" key="2">
    <source>
        <dbReference type="Proteomes" id="UP000316167"/>
    </source>
</evidence>